<comment type="similarity">
    <text evidence="1 2">Belongs to the arylamine N-acetyltransferase family.</text>
</comment>
<comment type="caution">
    <text evidence="3">The sequence shown here is derived from an EMBL/GenBank/DDBJ whole genome shotgun (WGS) entry which is preliminary data.</text>
</comment>
<dbReference type="PRINTS" id="PR01543">
    <property type="entry name" value="ANATRNSFRASE"/>
</dbReference>
<dbReference type="Proteomes" id="UP000549695">
    <property type="component" value="Unassembled WGS sequence"/>
</dbReference>
<dbReference type="Pfam" id="PF00797">
    <property type="entry name" value="Acetyltransf_2"/>
    <property type="match status" value="1"/>
</dbReference>
<name>A0A852WCZ1_PSEA5</name>
<accession>A0A852WCZ1</accession>
<dbReference type="GO" id="GO:0004060">
    <property type="term" value="F:arylamine N-acetyltransferase activity"/>
    <property type="evidence" value="ECO:0007669"/>
    <property type="project" value="UniProtKB-EC"/>
</dbReference>
<evidence type="ECO:0000313" key="4">
    <source>
        <dbReference type="Proteomes" id="UP000549695"/>
    </source>
</evidence>
<dbReference type="GeneID" id="98055132"/>
<keyword evidence="3" id="KW-0012">Acyltransferase</keyword>
<evidence type="ECO:0000313" key="3">
    <source>
        <dbReference type="EMBL" id="NYG05211.1"/>
    </source>
</evidence>
<keyword evidence="3" id="KW-0808">Transferase</keyword>
<gene>
    <name evidence="3" type="ORF">HDA37_005496</name>
</gene>
<dbReference type="Gene3D" id="3.30.2140.10">
    <property type="entry name" value="Arylamine N-acetyltransferase"/>
    <property type="match status" value="1"/>
</dbReference>
<dbReference type="InterPro" id="IPR038765">
    <property type="entry name" value="Papain-like_cys_pep_sf"/>
</dbReference>
<proteinExistence type="inferred from homology"/>
<reference evidence="3 4" key="1">
    <citation type="submission" date="2020-07" db="EMBL/GenBank/DDBJ databases">
        <title>Sequencing the genomes of 1000 actinobacteria strains.</title>
        <authorList>
            <person name="Klenk H.-P."/>
        </authorList>
    </citation>
    <scope>NUCLEOTIDE SEQUENCE [LARGE SCALE GENOMIC DNA]</scope>
    <source>
        <strain evidence="3 4">DSM 44749</strain>
    </source>
</reference>
<organism evidence="3 4">
    <name type="scientific">Pseudonocardia alni</name>
    <name type="common">Amycolata alni</name>
    <dbReference type="NCBI Taxonomy" id="33907"/>
    <lineage>
        <taxon>Bacteria</taxon>
        <taxon>Bacillati</taxon>
        <taxon>Actinomycetota</taxon>
        <taxon>Actinomycetes</taxon>
        <taxon>Pseudonocardiales</taxon>
        <taxon>Pseudonocardiaceae</taxon>
        <taxon>Pseudonocardia</taxon>
    </lineage>
</organism>
<dbReference type="EC" id="2.3.1.118" evidence="3"/>
<dbReference type="AlphaFoldDB" id="A0A852WCZ1"/>
<evidence type="ECO:0000256" key="1">
    <source>
        <dbReference type="ARBA" id="ARBA00006547"/>
    </source>
</evidence>
<dbReference type="SUPFAM" id="SSF54001">
    <property type="entry name" value="Cysteine proteinases"/>
    <property type="match status" value="1"/>
</dbReference>
<dbReference type="PANTHER" id="PTHR11786">
    <property type="entry name" value="N-HYDROXYARYLAMINE O-ACETYLTRANSFERASE"/>
    <property type="match status" value="1"/>
</dbReference>
<sequence>MTSTVTTSAAAYLDLLGVDRAAPDRALLDRVVTAHNATIPFENLDPFTGVEPPTTSDGVAAKLVHGRRGGWCFEHNRLLYDVLAAVGYQVTPLVGRVRLGLAPADPPTSRTHRLTLVDTTEGRFTVDAGFGSTVPTTALRLVAGLEQPTPQATYRYTRDDHGAWVLQRRGSGDWADQYVVDLVPAPDVDFAMGSWYLTHHPASHFRTGLVAARTTPEHRTTLDGTRLTVRTADGDVARHDLTSPARVRDALEEHLGVDTGAVAGLEDRLREVYFP</sequence>
<dbReference type="EC" id="2.3.1.5" evidence="3"/>
<dbReference type="EMBL" id="JACCCZ010000001">
    <property type="protein sequence ID" value="NYG05211.1"/>
    <property type="molecule type" value="Genomic_DNA"/>
</dbReference>
<dbReference type="PANTHER" id="PTHR11786:SF0">
    <property type="entry name" value="ARYLAMINE N-ACETYLTRANSFERASE 4-RELATED"/>
    <property type="match status" value="1"/>
</dbReference>
<dbReference type="Gene3D" id="2.40.128.150">
    <property type="entry name" value="Cysteine proteinases"/>
    <property type="match status" value="1"/>
</dbReference>
<protein>
    <submittedName>
        <fullName evidence="3">Arylamine N-acetyltransferase/N-hydroxyarylamine O-acetyltransferase</fullName>
        <ecNumber evidence="3">2.3.1.118</ecNumber>
        <ecNumber evidence="3">2.3.1.5</ecNumber>
    </submittedName>
</protein>
<dbReference type="GO" id="GO:0046990">
    <property type="term" value="F:N-hydroxyarylamine O-acetyltransferase activity"/>
    <property type="evidence" value="ECO:0007669"/>
    <property type="project" value="UniProtKB-EC"/>
</dbReference>
<dbReference type="InterPro" id="IPR001447">
    <property type="entry name" value="Arylamine_N-AcTrfase"/>
</dbReference>
<evidence type="ECO:0000256" key="2">
    <source>
        <dbReference type="RuleBase" id="RU003452"/>
    </source>
</evidence>
<dbReference type="RefSeq" id="WP_179762677.1">
    <property type="nucleotide sequence ID" value="NZ_BAAAJZ010000011.1"/>
</dbReference>
<keyword evidence="4" id="KW-1185">Reference proteome</keyword>